<dbReference type="InterPro" id="IPR002602">
    <property type="entry name" value="DB"/>
</dbReference>
<feature type="coiled-coil region" evidence="1">
    <location>
        <begin position="337"/>
        <end position="367"/>
    </location>
</feature>
<dbReference type="PANTHER" id="PTHR13371">
    <property type="entry name" value="GLYCINE-, GLUTAMATE-, THIENYLCYCLOHEXYLPIPERIDINE-BINDING PROTEIN"/>
    <property type="match status" value="1"/>
</dbReference>
<evidence type="ECO:0000313" key="5">
    <source>
        <dbReference type="EMBL" id="PAV83763.1"/>
    </source>
</evidence>
<comment type="caution">
    <text evidence="5">The sequence shown here is derived from an EMBL/GenBank/DDBJ whole genome shotgun (WGS) entry which is preliminary data.</text>
</comment>
<evidence type="ECO:0000259" key="3">
    <source>
        <dbReference type="Pfam" id="PF01682"/>
    </source>
</evidence>
<gene>
    <name evidence="5" type="ORF">WR25_04794</name>
</gene>
<feature type="coiled-coil region" evidence="1">
    <location>
        <begin position="246"/>
        <end position="273"/>
    </location>
</feature>
<protein>
    <submittedName>
        <fullName evidence="5">Uncharacterized protein</fullName>
    </submittedName>
</protein>
<dbReference type="InterPro" id="IPR052607">
    <property type="entry name" value="CEP104-like"/>
</dbReference>
<reference evidence="5 6" key="1">
    <citation type="journal article" date="2017" name="Curr. Biol.">
        <title>Genome architecture and evolution of a unichromosomal asexual nematode.</title>
        <authorList>
            <person name="Fradin H."/>
            <person name="Zegar C."/>
            <person name="Gutwein M."/>
            <person name="Lucas J."/>
            <person name="Kovtun M."/>
            <person name="Corcoran D."/>
            <person name="Baugh L.R."/>
            <person name="Kiontke K."/>
            <person name="Gunsalus K."/>
            <person name="Fitch D.H."/>
            <person name="Piano F."/>
        </authorList>
    </citation>
    <scope>NUCLEOTIDE SEQUENCE [LARGE SCALE GENOMIC DNA]</scope>
    <source>
        <strain evidence="5">PF1309</strain>
    </source>
</reference>
<feature type="region of interest" description="Disordered" evidence="2">
    <location>
        <begin position="151"/>
        <end position="186"/>
    </location>
</feature>
<evidence type="ECO:0000256" key="2">
    <source>
        <dbReference type="SAM" id="MobiDB-lite"/>
    </source>
</evidence>
<organism evidence="5 6">
    <name type="scientific">Diploscapter pachys</name>
    <dbReference type="NCBI Taxonomy" id="2018661"/>
    <lineage>
        <taxon>Eukaryota</taxon>
        <taxon>Metazoa</taxon>
        <taxon>Ecdysozoa</taxon>
        <taxon>Nematoda</taxon>
        <taxon>Chromadorea</taxon>
        <taxon>Rhabditida</taxon>
        <taxon>Rhabditina</taxon>
        <taxon>Rhabditomorpha</taxon>
        <taxon>Rhabditoidea</taxon>
        <taxon>Rhabditidae</taxon>
        <taxon>Diploscapter</taxon>
    </lineage>
</organism>
<accession>A0A2A2LC34</accession>
<sequence>MTLDYTVLSCTSKDSKAIKEVAGDEVSQQNGNHVCWITARNHSYPQSLVLQLEHESYVGSVAVTCHPEFIPSSCTLSLGLPHSRFRSPSPVSSNADYSQSFTFDFKASTRQIIGCGHNALFIRLTVHGFVDSASNPHRQIGILSFMANGSGMDRPVPHSPPRDRPATRTPSPAHYVPPPLSLPTYVATPPSRDLHMLFPTRRSRTPSPIQPRKKMDFSKSSDSDDEEIIFTNNMLKRLSTNRDKHKLDLDDDAKKKERYYEELQRKNDEAELTPRTKAKILAEIRGYTSDGSSRIDSTELNLDSKDPKNAKHFFSKRMSEFNTMLRAFEVKKEEAVWREQYEKAQTLEQAIKNLREREAGLKELLVERADALDRNDYAAAQRRRDPYLAPPPVDTNRSLITRSSSSSLLITYQIRPTFCQSEVMYSYVVLALLPLLTVALTPNEKLKKCCETLKESDKECVEKFCDLSAISQANILNYLSTCSDRGPTVGEMWDCASLRHDHTECCKAKGVEGKCLEYCSAHDGVPSNYLDYLFCVESFNEIRECFVEHLEKNPFYNKYVHGKGKGKGKGNR</sequence>
<proteinExistence type="predicted"/>
<keyword evidence="1" id="KW-0175">Coiled coil</keyword>
<keyword evidence="6" id="KW-1185">Reference proteome</keyword>
<dbReference type="EMBL" id="LIAE01006927">
    <property type="protein sequence ID" value="PAV83763.1"/>
    <property type="molecule type" value="Genomic_DNA"/>
</dbReference>
<dbReference type="Pfam" id="PF21038">
    <property type="entry name" value="CEP104_N"/>
    <property type="match status" value="1"/>
</dbReference>
<dbReference type="Proteomes" id="UP000218231">
    <property type="component" value="Unassembled WGS sequence"/>
</dbReference>
<dbReference type="OrthoDB" id="5843172at2759"/>
<dbReference type="PANTHER" id="PTHR13371:SF11">
    <property type="entry name" value="PITH DOMAIN-CONTAINING PROTEIN"/>
    <property type="match status" value="1"/>
</dbReference>
<dbReference type="Pfam" id="PF01682">
    <property type="entry name" value="DB"/>
    <property type="match status" value="1"/>
</dbReference>
<evidence type="ECO:0000256" key="1">
    <source>
        <dbReference type="SAM" id="Coils"/>
    </source>
</evidence>
<feature type="region of interest" description="Disordered" evidence="2">
    <location>
        <begin position="201"/>
        <end position="224"/>
    </location>
</feature>
<evidence type="ECO:0000313" key="6">
    <source>
        <dbReference type="Proteomes" id="UP000218231"/>
    </source>
</evidence>
<evidence type="ECO:0000259" key="4">
    <source>
        <dbReference type="Pfam" id="PF21038"/>
    </source>
</evidence>
<dbReference type="InterPro" id="IPR048739">
    <property type="entry name" value="CEP104_N"/>
</dbReference>
<dbReference type="GO" id="GO:0005929">
    <property type="term" value="C:cilium"/>
    <property type="evidence" value="ECO:0007669"/>
    <property type="project" value="TreeGrafter"/>
</dbReference>
<dbReference type="AlphaFoldDB" id="A0A2A2LC34"/>
<dbReference type="STRING" id="2018661.A0A2A2LC34"/>
<feature type="domain" description="Domain of unknown function DB" evidence="3">
    <location>
        <begin position="449"/>
        <end position="546"/>
    </location>
</feature>
<feature type="compositionally biased region" description="Basic and acidic residues" evidence="2">
    <location>
        <begin position="213"/>
        <end position="222"/>
    </location>
</feature>
<name>A0A2A2LC34_9BILA</name>
<feature type="domain" description="Centrosomal protein CEP104 N-terminal" evidence="4">
    <location>
        <begin position="36"/>
        <end position="147"/>
    </location>
</feature>